<evidence type="ECO:0000313" key="6">
    <source>
        <dbReference type="Proteomes" id="UP000775213"/>
    </source>
</evidence>
<comment type="caution">
    <text evidence="5">The sequence shown here is derived from an EMBL/GenBank/DDBJ whole genome shotgun (WGS) entry which is preliminary data.</text>
</comment>
<accession>A0AAV7GAB0</accession>
<evidence type="ECO:0000256" key="2">
    <source>
        <dbReference type="ARBA" id="ARBA00022737"/>
    </source>
</evidence>
<dbReference type="AlphaFoldDB" id="A0AAV7GAB0"/>
<feature type="repeat" description="PPR" evidence="3">
    <location>
        <begin position="255"/>
        <end position="289"/>
    </location>
</feature>
<dbReference type="Pfam" id="PF01535">
    <property type="entry name" value="PPR"/>
    <property type="match status" value="2"/>
</dbReference>
<proteinExistence type="inferred from homology"/>
<protein>
    <recommendedName>
        <fullName evidence="7">Pentatricopeptide repeat-containing protein</fullName>
    </recommendedName>
</protein>
<sequence>MSQTLRSCASHSMALHFSPRPSSSLLLLRRLSASPSPTLAPNPPPTIGPPSPSSTIADDLSPAESHLLEKLYFIIKDHHRNHPNPDPSASPQPNLTIPDLSSSFSSIFPLPPSPALTHHIIRRFSTLRHGIPFPQILCFFNWWISFSPSSPSKPFTSMIDLAGKLHHFDLAWHFLDSMRALSIPIPLSAFSSLIRRYSRANRPSEAINAFHRMPDYGLEPDPISFSLLLAALSRQRLAVQAQSLFDSFSSRFPPDVVIYSNLVHAWCRAGSLEKAEQAFVAMRNAGIQPNVYTYTTVIDAMCRAGQIPRAQEVLCQMLDSGSTPNAATFNCFMRAHVRAGRSEQALQVHNQMRRLGCEPDGITYNFLIEAHCSKGQKNLDAALKVLNSMILKGKECAPDANSFNHILKSVLSLGDVKAAHKLYEKMREIGCQPSTVTYNILMQLFSKDKTMDMVLKMKKEMEKEGVEPNVNTYGVLITAFCERGSWRRSYQLMKELLEDKCLKPTKQVYEKVQELLRRAGQLRKHDELVEIMAERGIPQPQGRTVRNWNICSTRETGFSAKPKQLNQSVEIPHLARLPCDPDSYLRTTIWSFIHYRVVESSATLLPNFRRLSTATMLPMEVSASKETLRDNLAKKRVAVDAQAEAGSRP</sequence>
<evidence type="ECO:0000256" key="3">
    <source>
        <dbReference type="PROSITE-ProRule" id="PRU00708"/>
    </source>
</evidence>
<dbReference type="Gene3D" id="1.25.40.10">
    <property type="entry name" value="Tetratricopeptide repeat domain"/>
    <property type="match status" value="3"/>
</dbReference>
<feature type="repeat" description="PPR" evidence="3">
    <location>
        <begin position="290"/>
        <end position="324"/>
    </location>
</feature>
<dbReference type="EMBL" id="JAGFBR010000017">
    <property type="protein sequence ID" value="KAH0452735.1"/>
    <property type="molecule type" value="Genomic_DNA"/>
</dbReference>
<dbReference type="NCBIfam" id="TIGR00756">
    <property type="entry name" value="PPR"/>
    <property type="match status" value="7"/>
</dbReference>
<evidence type="ECO:0008006" key="7">
    <source>
        <dbReference type="Google" id="ProtNLM"/>
    </source>
</evidence>
<name>A0AAV7GAB0_DENCH</name>
<feature type="repeat" description="PPR" evidence="3">
    <location>
        <begin position="360"/>
        <end position="396"/>
    </location>
</feature>
<dbReference type="Proteomes" id="UP000775213">
    <property type="component" value="Unassembled WGS sequence"/>
</dbReference>
<reference evidence="5 6" key="1">
    <citation type="journal article" date="2021" name="Hortic Res">
        <title>Chromosome-scale assembly of the Dendrobium chrysotoxum genome enhances the understanding of orchid evolution.</title>
        <authorList>
            <person name="Zhang Y."/>
            <person name="Zhang G.Q."/>
            <person name="Zhang D."/>
            <person name="Liu X.D."/>
            <person name="Xu X.Y."/>
            <person name="Sun W.H."/>
            <person name="Yu X."/>
            <person name="Zhu X."/>
            <person name="Wang Z.W."/>
            <person name="Zhao X."/>
            <person name="Zhong W.Y."/>
            <person name="Chen H."/>
            <person name="Yin W.L."/>
            <person name="Huang T."/>
            <person name="Niu S.C."/>
            <person name="Liu Z.J."/>
        </authorList>
    </citation>
    <scope>NUCLEOTIDE SEQUENCE [LARGE SCALE GENOMIC DNA]</scope>
    <source>
        <strain evidence="5">Lindl</strain>
    </source>
</reference>
<evidence type="ECO:0000256" key="1">
    <source>
        <dbReference type="ARBA" id="ARBA00007626"/>
    </source>
</evidence>
<feature type="repeat" description="PPR" evidence="3">
    <location>
        <begin position="434"/>
        <end position="468"/>
    </location>
</feature>
<keyword evidence="2" id="KW-0677">Repeat</keyword>
<dbReference type="PANTHER" id="PTHR47941">
    <property type="entry name" value="PENTATRICOPEPTIDE REPEAT-CONTAINING PROTEIN 3, MITOCHONDRIAL"/>
    <property type="match status" value="1"/>
</dbReference>
<feature type="repeat" description="PPR" evidence="3">
    <location>
        <begin position="469"/>
        <end position="503"/>
    </location>
</feature>
<gene>
    <name evidence="5" type="ORF">IEQ34_020034</name>
</gene>
<feature type="repeat" description="PPR" evidence="3">
    <location>
        <begin position="186"/>
        <end position="220"/>
    </location>
</feature>
<dbReference type="InterPro" id="IPR011990">
    <property type="entry name" value="TPR-like_helical_dom_sf"/>
</dbReference>
<evidence type="ECO:0000256" key="4">
    <source>
        <dbReference type="SAM" id="MobiDB-lite"/>
    </source>
</evidence>
<feature type="repeat" description="PPR" evidence="3">
    <location>
        <begin position="325"/>
        <end position="359"/>
    </location>
</feature>
<feature type="repeat" description="PPR" evidence="3">
    <location>
        <begin position="399"/>
        <end position="433"/>
    </location>
</feature>
<dbReference type="Pfam" id="PF13041">
    <property type="entry name" value="PPR_2"/>
    <property type="match status" value="3"/>
</dbReference>
<comment type="similarity">
    <text evidence="1">Belongs to the PPR family. P subfamily.</text>
</comment>
<dbReference type="PROSITE" id="PS51375">
    <property type="entry name" value="PPR"/>
    <property type="match status" value="8"/>
</dbReference>
<evidence type="ECO:0000313" key="5">
    <source>
        <dbReference type="EMBL" id="KAH0452735.1"/>
    </source>
</evidence>
<keyword evidence="6" id="KW-1185">Reference proteome</keyword>
<dbReference type="SUPFAM" id="SSF48452">
    <property type="entry name" value="TPR-like"/>
    <property type="match status" value="1"/>
</dbReference>
<feature type="compositionally biased region" description="Pro residues" evidence="4">
    <location>
        <begin position="38"/>
        <end position="52"/>
    </location>
</feature>
<feature type="region of interest" description="Disordered" evidence="4">
    <location>
        <begin position="34"/>
        <end position="59"/>
    </location>
</feature>
<organism evidence="5 6">
    <name type="scientific">Dendrobium chrysotoxum</name>
    <name type="common">Orchid</name>
    <dbReference type="NCBI Taxonomy" id="161865"/>
    <lineage>
        <taxon>Eukaryota</taxon>
        <taxon>Viridiplantae</taxon>
        <taxon>Streptophyta</taxon>
        <taxon>Embryophyta</taxon>
        <taxon>Tracheophyta</taxon>
        <taxon>Spermatophyta</taxon>
        <taxon>Magnoliopsida</taxon>
        <taxon>Liliopsida</taxon>
        <taxon>Asparagales</taxon>
        <taxon>Orchidaceae</taxon>
        <taxon>Epidendroideae</taxon>
        <taxon>Malaxideae</taxon>
        <taxon>Dendrobiinae</taxon>
        <taxon>Dendrobium</taxon>
    </lineage>
</organism>
<dbReference type="InterPro" id="IPR002885">
    <property type="entry name" value="PPR_rpt"/>
</dbReference>